<organism evidence="1 2">
    <name type="scientific">Panagrolaimus sp. JU765</name>
    <dbReference type="NCBI Taxonomy" id="591449"/>
    <lineage>
        <taxon>Eukaryota</taxon>
        <taxon>Metazoa</taxon>
        <taxon>Ecdysozoa</taxon>
        <taxon>Nematoda</taxon>
        <taxon>Chromadorea</taxon>
        <taxon>Rhabditida</taxon>
        <taxon>Tylenchina</taxon>
        <taxon>Panagrolaimomorpha</taxon>
        <taxon>Panagrolaimoidea</taxon>
        <taxon>Panagrolaimidae</taxon>
        <taxon>Panagrolaimus</taxon>
    </lineage>
</organism>
<protein>
    <submittedName>
        <fullName evidence="2">Importin beta</fullName>
    </submittedName>
</protein>
<dbReference type="WBParaSite" id="JU765_v2.g13946.t1">
    <property type="protein sequence ID" value="JU765_v2.g13946.t1"/>
    <property type="gene ID" value="JU765_v2.g13946"/>
</dbReference>
<dbReference type="Proteomes" id="UP000887576">
    <property type="component" value="Unplaced"/>
</dbReference>
<name>A0AC34Q8C4_9BILA</name>
<accession>A0AC34Q8C4</accession>
<reference evidence="2" key="1">
    <citation type="submission" date="2022-11" db="UniProtKB">
        <authorList>
            <consortium name="WormBaseParasite"/>
        </authorList>
    </citation>
    <scope>IDENTIFICATION</scope>
</reference>
<evidence type="ECO:0000313" key="1">
    <source>
        <dbReference type="Proteomes" id="UP000887576"/>
    </source>
</evidence>
<proteinExistence type="predicted"/>
<sequence length="413" mass="46315">MEHLQQFHNIIANLLKNNNAEREAAEAQYNEVSANQRALLLYQLGVDTSVALEVRDMCFVLLRRLMADKYDDLIKVMPNELNALKDQLIQFVTNEESGSLRKRVTDVLSDIARQTIDENGVQQWNTIIQFIAHCAGGTNGGLRETAMILIENVPNIFGANQNHLIGDIKQINVPNIFGANQNHLIGDIKQMFKTSLLFNDDGTVRTAAVRAYVAFVVDNEDDEPLIRQLAEMIPDVLKVCEHVTITETDDDVPLQCMVDLATTIPKQLAPYFRQIFELCLTTASNKDKDENYRQSSMEILVSLCESAPALIRKKAANYIEPLVQQCLSMMTELDDDVNAWLEVDDTEDDIEEEIVALGETSIDRIACALGPKPVFPPAYRVIGGYIQSPNWEQKHAGIFGLSTIGEGCKRQME</sequence>
<evidence type="ECO:0000313" key="2">
    <source>
        <dbReference type="WBParaSite" id="JU765_v2.g13946.t1"/>
    </source>
</evidence>